<keyword evidence="5" id="KW-1185">Reference proteome</keyword>
<proteinExistence type="inferred from homology"/>
<dbReference type="PATRIC" id="fig|66876.3.peg.5430"/>
<name>A0A0N0XT23_9ACTN</name>
<evidence type="ECO:0000256" key="2">
    <source>
        <dbReference type="ARBA" id="ARBA00022801"/>
    </source>
</evidence>
<gene>
    <name evidence="4" type="ORF">ADL29_24805</name>
</gene>
<dbReference type="InterPro" id="IPR029058">
    <property type="entry name" value="AB_hydrolase_fold"/>
</dbReference>
<dbReference type="SMART" id="SM00824">
    <property type="entry name" value="PKS_TE"/>
    <property type="match status" value="1"/>
</dbReference>
<dbReference type="PANTHER" id="PTHR11487:SF0">
    <property type="entry name" value="S-ACYL FATTY ACID SYNTHASE THIOESTERASE, MEDIUM CHAIN"/>
    <property type="match status" value="1"/>
</dbReference>
<dbReference type="InterPro" id="IPR020802">
    <property type="entry name" value="TesA-like"/>
</dbReference>
<dbReference type="EMBL" id="LGKG01000149">
    <property type="protein sequence ID" value="KPC61304.1"/>
    <property type="molecule type" value="Genomic_DNA"/>
</dbReference>
<dbReference type="Gene3D" id="3.40.50.1820">
    <property type="entry name" value="alpha/beta hydrolase"/>
    <property type="match status" value="1"/>
</dbReference>
<evidence type="ECO:0000313" key="4">
    <source>
        <dbReference type="EMBL" id="KPC61304.1"/>
    </source>
</evidence>
<dbReference type="SUPFAM" id="SSF53474">
    <property type="entry name" value="alpha/beta-Hydrolases"/>
    <property type="match status" value="1"/>
</dbReference>
<dbReference type="InterPro" id="IPR001031">
    <property type="entry name" value="Thioesterase"/>
</dbReference>
<reference evidence="5" key="1">
    <citation type="submission" date="2015-07" db="EMBL/GenBank/DDBJ databases">
        <authorList>
            <person name="Ju K.-S."/>
            <person name="Doroghazi J.R."/>
            <person name="Metcalf W.W."/>
        </authorList>
    </citation>
    <scope>NUCLEOTIDE SEQUENCE [LARGE SCALE GENOMIC DNA]</scope>
    <source>
        <strain evidence="5">NRRL ISP-5002</strain>
    </source>
</reference>
<evidence type="ECO:0000259" key="3">
    <source>
        <dbReference type="SMART" id="SM00824"/>
    </source>
</evidence>
<dbReference type="InterPro" id="IPR012223">
    <property type="entry name" value="TEII"/>
</dbReference>
<accession>A0A0N0XT23</accession>
<evidence type="ECO:0000256" key="1">
    <source>
        <dbReference type="ARBA" id="ARBA00007169"/>
    </source>
</evidence>
<feature type="domain" description="Thioesterase TesA-like" evidence="3">
    <location>
        <begin position="1"/>
        <end position="215"/>
    </location>
</feature>
<dbReference type="PANTHER" id="PTHR11487">
    <property type="entry name" value="THIOESTERASE"/>
    <property type="match status" value="1"/>
</dbReference>
<dbReference type="GO" id="GO:0016787">
    <property type="term" value="F:hydrolase activity"/>
    <property type="evidence" value="ECO:0007669"/>
    <property type="project" value="UniProtKB-KW"/>
</dbReference>
<dbReference type="AlphaFoldDB" id="A0A0N0XT23"/>
<evidence type="ECO:0000313" key="5">
    <source>
        <dbReference type="Proteomes" id="UP000037982"/>
    </source>
</evidence>
<sequence>MCLPFAGAGASLFRPWQNHTTRAFQVTPIQLPGREERFIEDPYTTIDEAAAGCAEKVLAAAEDRPFALFGHSFGAILAYETARLMTARCMGSPQHLIVSGAAAPGLPRPYLGVHDLSDDELAAGVSGLAGYDHEALADPDLRELLVPALRADMTINETYQPVDITPLPIPITILRGVDDTLVPRSAAEAWSEHTTVGHELIEVPGGHMFLSEDWTGLWSQVDAILSR</sequence>
<organism evidence="4 5">
    <name type="scientific">Streptomyces chattanoogensis</name>
    <dbReference type="NCBI Taxonomy" id="66876"/>
    <lineage>
        <taxon>Bacteria</taxon>
        <taxon>Bacillati</taxon>
        <taxon>Actinomycetota</taxon>
        <taxon>Actinomycetes</taxon>
        <taxon>Kitasatosporales</taxon>
        <taxon>Streptomycetaceae</taxon>
        <taxon>Streptomyces</taxon>
    </lineage>
</organism>
<dbReference type="GO" id="GO:0008610">
    <property type="term" value="P:lipid biosynthetic process"/>
    <property type="evidence" value="ECO:0007669"/>
    <property type="project" value="TreeGrafter"/>
</dbReference>
<dbReference type="Proteomes" id="UP000037982">
    <property type="component" value="Unassembled WGS sequence"/>
</dbReference>
<dbReference type="Pfam" id="PF00975">
    <property type="entry name" value="Thioesterase"/>
    <property type="match status" value="1"/>
</dbReference>
<keyword evidence="2" id="KW-0378">Hydrolase</keyword>
<protein>
    <recommendedName>
        <fullName evidence="3">Thioesterase TesA-like domain-containing protein</fullName>
    </recommendedName>
</protein>
<comment type="caution">
    <text evidence="4">The sequence shown here is derived from an EMBL/GenBank/DDBJ whole genome shotgun (WGS) entry which is preliminary data.</text>
</comment>
<comment type="similarity">
    <text evidence="1">Belongs to the thioesterase family.</text>
</comment>